<protein>
    <submittedName>
        <fullName evidence="1">Uncharacterized protein</fullName>
    </submittedName>
</protein>
<dbReference type="EMBL" id="SRLO01000610">
    <property type="protein sequence ID" value="TNN50643.1"/>
    <property type="molecule type" value="Genomic_DNA"/>
</dbReference>
<accession>A0A4Z2GCI9</accession>
<dbReference type="AlphaFoldDB" id="A0A4Z2GCI9"/>
<proteinExistence type="predicted"/>
<comment type="caution">
    <text evidence="1">The sequence shown here is derived from an EMBL/GenBank/DDBJ whole genome shotgun (WGS) entry which is preliminary data.</text>
</comment>
<evidence type="ECO:0000313" key="2">
    <source>
        <dbReference type="Proteomes" id="UP000314294"/>
    </source>
</evidence>
<keyword evidence="2" id="KW-1185">Reference proteome</keyword>
<name>A0A4Z2GCI9_9TELE</name>
<reference evidence="1 2" key="1">
    <citation type="submission" date="2019-03" db="EMBL/GenBank/DDBJ databases">
        <title>First draft genome of Liparis tanakae, snailfish: a comprehensive survey of snailfish specific genes.</title>
        <authorList>
            <person name="Kim W."/>
            <person name="Song I."/>
            <person name="Jeong J.-H."/>
            <person name="Kim D."/>
            <person name="Kim S."/>
            <person name="Ryu S."/>
            <person name="Song J.Y."/>
            <person name="Lee S.K."/>
        </authorList>
    </citation>
    <scope>NUCLEOTIDE SEQUENCE [LARGE SCALE GENOMIC DNA]</scope>
    <source>
        <tissue evidence="1">Muscle</tissue>
    </source>
</reference>
<sequence length="103" mass="10965">MHFPSWTARSAIKATNLFKVASLPRAPRCSDITYTACFHSCSALCQRSPLLTLPLYLLGHPALAWRGIPIMSAAPWVEVGGVGEALSSPGCPGQIMDSPELVA</sequence>
<gene>
    <name evidence="1" type="ORF">EYF80_039156</name>
</gene>
<organism evidence="1 2">
    <name type="scientific">Liparis tanakae</name>
    <name type="common">Tanaka's snailfish</name>
    <dbReference type="NCBI Taxonomy" id="230148"/>
    <lineage>
        <taxon>Eukaryota</taxon>
        <taxon>Metazoa</taxon>
        <taxon>Chordata</taxon>
        <taxon>Craniata</taxon>
        <taxon>Vertebrata</taxon>
        <taxon>Euteleostomi</taxon>
        <taxon>Actinopterygii</taxon>
        <taxon>Neopterygii</taxon>
        <taxon>Teleostei</taxon>
        <taxon>Neoteleostei</taxon>
        <taxon>Acanthomorphata</taxon>
        <taxon>Eupercaria</taxon>
        <taxon>Perciformes</taxon>
        <taxon>Cottioidei</taxon>
        <taxon>Cottales</taxon>
        <taxon>Liparidae</taxon>
        <taxon>Liparis</taxon>
    </lineage>
</organism>
<evidence type="ECO:0000313" key="1">
    <source>
        <dbReference type="EMBL" id="TNN50643.1"/>
    </source>
</evidence>
<dbReference type="Proteomes" id="UP000314294">
    <property type="component" value="Unassembled WGS sequence"/>
</dbReference>